<dbReference type="AlphaFoldDB" id="A0A9W5PRD7"/>
<organism evidence="1 2">
    <name type="scientific">Bacillus cereus VD133</name>
    <dbReference type="NCBI Taxonomy" id="1053233"/>
    <lineage>
        <taxon>Bacteria</taxon>
        <taxon>Bacillati</taxon>
        <taxon>Bacillota</taxon>
        <taxon>Bacilli</taxon>
        <taxon>Bacillales</taxon>
        <taxon>Bacillaceae</taxon>
        <taxon>Bacillus</taxon>
        <taxon>Bacillus cereus group</taxon>
    </lineage>
</organism>
<proteinExistence type="predicted"/>
<evidence type="ECO:0000313" key="1">
    <source>
        <dbReference type="EMBL" id="EOO33250.1"/>
    </source>
</evidence>
<name>A0A9W5PRD7_BACCE</name>
<accession>A0A9W5PRD7</accession>
<reference evidence="1 2" key="1">
    <citation type="submission" date="2012-12" db="EMBL/GenBank/DDBJ databases">
        <title>The Genome Sequence of Bacillus cereus VD133.</title>
        <authorList>
            <consortium name="The Broad Institute Genome Sequencing Platform"/>
            <consortium name="The Broad Institute Genome Sequencing Center for Infectious Disease"/>
            <person name="Feldgarden M."/>
            <person name="Van der Auwera G.A."/>
            <person name="Mahillon J."/>
            <person name="Duprez V."/>
            <person name="Timmery S."/>
            <person name="Mattelet C."/>
            <person name="Dierick K."/>
            <person name="Sun M."/>
            <person name="Yu Z."/>
            <person name="Zhu L."/>
            <person name="Hu X."/>
            <person name="Shank E.B."/>
            <person name="Swiecicka I."/>
            <person name="Hansen B.M."/>
            <person name="Andrup L."/>
            <person name="Walker B."/>
            <person name="Young S.K."/>
            <person name="Zeng Q."/>
            <person name="Gargeya S."/>
            <person name="Fitzgerald M."/>
            <person name="Haas B."/>
            <person name="Abouelleil A."/>
            <person name="Alvarado L."/>
            <person name="Arachchi H.M."/>
            <person name="Berlin A.M."/>
            <person name="Chapman S.B."/>
            <person name="Dewar J."/>
            <person name="Goldberg J."/>
            <person name="Griggs A."/>
            <person name="Gujja S."/>
            <person name="Hansen M."/>
            <person name="Howarth C."/>
            <person name="Imamovic A."/>
            <person name="Larimer J."/>
            <person name="McCowan C."/>
            <person name="Murphy C."/>
            <person name="Neiman D."/>
            <person name="Pearson M."/>
            <person name="Priest M."/>
            <person name="Roberts A."/>
            <person name="Saif S."/>
            <person name="Shea T."/>
            <person name="Sisk P."/>
            <person name="Sykes S."/>
            <person name="Wortman J."/>
            <person name="Nusbaum C."/>
            <person name="Birren B."/>
        </authorList>
    </citation>
    <scope>NUCLEOTIDE SEQUENCE [LARGE SCALE GENOMIC DNA]</scope>
    <source>
        <strain evidence="1 2">VD133</strain>
    </source>
</reference>
<dbReference type="EMBL" id="AHFB01000061">
    <property type="protein sequence ID" value="EOO33250.1"/>
    <property type="molecule type" value="Genomic_DNA"/>
</dbReference>
<comment type="caution">
    <text evidence="1">The sequence shown here is derived from an EMBL/GenBank/DDBJ whole genome shotgun (WGS) entry which is preliminary data.</text>
</comment>
<dbReference type="Proteomes" id="UP000014018">
    <property type="component" value="Unassembled WGS sequence"/>
</dbReference>
<sequence>MNLSSESSFRLYFDKELYKIFFHDLYNQLSNTDFERRFYKFHIETMRNINDDLTKHLLVKNLFIFSELDKHKISQILEKVFQLTAKSLKTFSANDFQDEENNLYNLLTEYEEKIASLELIGSKVDVFDTYSEGFLESQIKYMFNSIYADIFVEKSKELITKFSKDELRERLIHFYTLSIEDFLYLDSNKMSSKQIKDHTENILKEHDEFLEIDSFTDVIKKLTALIRKLELAQKEEANSYFNDYAYETVAVTLYSCLTAEANLNVQDEIFTFTSKHSSKMMSHLKCFVDSLEQKNYQVEWFVPCFLGHFDKEYWPGNKIINLMKTDEVKESLNEFEQIDMLKKHKNSSFLCFKKIPATKDTQMALYEFKMHVNQLIDFLHINEQRPFPYKIEWDDAVFLVTDLKSNKKNLGRTNWEALAQPPINNYTMEIKLDFFSRIQAIENAVEQNNQLLSRYYQSLALYRQFLEANNLEEKLLKLWNTLEVLTQQDKIDKISEISSYFPAIYTSDLYPQERVQKMSKESLSIHFYKQKSNYCTILKDIGKLRNEYVAHKNRGKNTQEWRFRKSVELLRGIVITLQSSIFRYLSQSPDLQTIKDITKIIEKQFSHTNQ</sequence>
<protein>
    <submittedName>
        <fullName evidence="1">Uncharacterized protein</fullName>
    </submittedName>
</protein>
<gene>
    <name evidence="1" type="ORF">IIU_03362</name>
</gene>
<evidence type="ECO:0000313" key="2">
    <source>
        <dbReference type="Proteomes" id="UP000014018"/>
    </source>
</evidence>
<dbReference type="RefSeq" id="WP_016110935.1">
    <property type="nucleotide sequence ID" value="NZ_KB976184.1"/>
</dbReference>